<dbReference type="InParanoid" id="A0A078A4B4"/>
<evidence type="ECO:0000259" key="2">
    <source>
        <dbReference type="Pfam" id="PF05183"/>
    </source>
</evidence>
<keyword evidence="1" id="KW-0548">Nucleotidyltransferase</keyword>
<dbReference type="GO" id="GO:0003723">
    <property type="term" value="F:RNA binding"/>
    <property type="evidence" value="ECO:0007669"/>
    <property type="project" value="UniProtKB-KW"/>
</dbReference>
<reference evidence="3 4" key="1">
    <citation type="submission" date="2014-06" db="EMBL/GenBank/DDBJ databases">
        <authorList>
            <person name="Swart Estienne"/>
        </authorList>
    </citation>
    <scope>NUCLEOTIDE SEQUENCE [LARGE SCALE GENOMIC DNA]</scope>
    <source>
        <strain evidence="3 4">130c</strain>
    </source>
</reference>
<dbReference type="GO" id="GO:0031380">
    <property type="term" value="C:nuclear RNA-directed RNA polymerase complex"/>
    <property type="evidence" value="ECO:0007669"/>
    <property type="project" value="TreeGrafter"/>
</dbReference>
<keyword evidence="1" id="KW-0694">RNA-binding</keyword>
<dbReference type="OrthoDB" id="412229at2759"/>
<dbReference type="GO" id="GO:0030422">
    <property type="term" value="P:siRNA processing"/>
    <property type="evidence" value="ECO:0007669"/>
    <property type="project" value="TreeGrafter"/>
</dbReference>
<dbReference type="InterPro" id="IPR007855">
    <property type="entry name" value="RDRP"/>
</dbReference>
<dbReference type="EC" id="2.7.7.48" evidence="1"/>
<protein>
    <recommendedName>
        <fullName evidence="1">RNA-dependent RNA polymerase</fullName>
        <ecNumber evidence="1">2.7.7.48</ecNumber>
    </recommendedName>
</protein>
<feature type="domain" description="RDRP core" evidence="2">
    <location>
        <begin position="426"/>
        <end position="1078"/>
    </location>
</feature>
<dbReference type="PANTHER" id="PTHR23079">
    <property type="entry name" value="RNA-DEPENDENT RNA POLYMERASE"/>
    <property type="match status" value="1"/>
</dbReference>
<keyword evidence="1 3" id="KW-0696">RNA-directed RNA polymerase</keyword>
<evidence type="ECO:0000256" key="1">
    <source>
        <dbReference type="RuleBase" id="RU363098"/>
    </source>
</evidence>
<organism evidence="3 4">
    <name type="scientific">Stylonychia lemnae</name>
    <name type="common">Ciliate</name>
    <dbReference type="NCBI Taxonomy" id="5949"/>
    <lineage>
        <taxon>Eukaryota</taxon>
        <taxon>Sar</taxon>
        <taxon>Alveolata</taxon>
        <taxon>Ciliophora</taxon>
        <taxon>Intramacronucleata</taxon>
        <taxon>Spirotrichea</taxon>
        <taxon>Stichotrichia</taxon>
        <taxon>Sporadotrichida</taxon>
        <taxon>Oxytrichidae</taxon>
        <taxon>Stylonychinae</taxon>
        <taxon>Stylonychia</taxon>
    </lineage>
</organism>
<keyword evidence="1" id="KW-0808">Transferase</keyword>
<dbReference type="PANTHER" id="PTHR23079:SF55">
    <property type="entry name" value="RNA-DIRECTED RNA POLYMERASE"/>
    <property type="match status" value="1"/>
</dbReference>
<gene>
    <name evidence="3" type="primary">Contig4557.g4865</name>
    <name evidence="3" type="ORF">STYLEM_5328</name>
</gene>
<evidence type="ECO:0000313" key="3">
    <source>
        <dbReference type="EMBL" id="CDW76328.1"/>
    </source>
</evidence>
<evidence type="ECO:0000313" key="4">
    <source>
        <dbReference type="Proteomes" id="UP000039865"/>
    </source>
</evidence>
<dbReference type="GO" id="GO:0003968">
    <property type="term" value="F:RNA-directed RNA polymerase activity"/>
    <property type="evidence" value="ECO:0007669"/>
    <property type="project" value="UniProtKB-KW"/>
</dbReference>
<dbReference type="InterPro" id="IPR057596">
    <property type="entry name" value="RDRP_core"/>
</dbReference>
<proteinExistence type="inferred from homology"/>
<name>A0A078A4B4_STYLE</name>
<dbReference type="EMBL" id="CCKQ01005173">
    <property type="protein sequence ID" value="CDW76328.1"/>
    <property type="molecule type" value="Genomic_DNA"/>
</dbReference>
<keyword evidence="4" id="KW-1185">Reference proteome</keyword>
<dbReference type="Pfam" id="PF05183">
    <property type="entry name" value="RdRP"/>
    <property type="match status" value="1"/>
</dbReference>
<comment type="similarity">
    <text evidence="1">Belongs to the RdRP family.</text>
</comment>
<sequence length="1333" mass="156049">MEQRAKPFENNNGTNFFEDFKEPRSKIEKSNWHLSKFLEMIQKQRSQKQERMALPDQQVRRATILNDVHEFSVGSFKYQYDETQKQVEKIYIPMFPYLYENEGFFPNKIEDISLQFKIPDNHQQLDIEDITYQNIQVVFHQKILNNLHNKYQLDIKIDNIQTFAAQEKDNETVSILIVLKKPCIVFLKDGSKKSNMRQIFSPFVFSDSDKQFLNYWNLKQVIYLEGKFDPSMSLDELCKKLQRLDQIPKLEFTQLDGVNVLQEEALFKEHEKLLETNQIFNQKISQFVIPARFAMLSLLSTKKVSIFDRTIINFMELILKRTMLNHNVRIFQQSANQFKGDYFMEQGNEEVLYEIRRIIYIIDQMCNTSYVKAQIQKYKNKPNQGGKQNILSAFEYLEKTSEDIRIEIQEENQEGNDLRLRRVYLTPTLLLFQPNAKDQTNRVLRYNAKIKDFFFRLVLVSDNMEKFKFGAVRQQELLEKMKEVMKSNLFVGGVNAKVLNYSNSQLKNHSVWMVCESKLAGIEKNSIIQSMGQFMNKEGYLKMFARIGQCFSTTKFVCKLNNEENIRSIEDIKIKKTDDIYDKEGMYTFTDGCGNISEELCDEIAQMFQLEKCSAFQVRLGGVKGVMMRKIYKDDDQERLEGRIIEVRDSQKKFECNSWDLEVIRCSTFSQGYLNRQVILLLSSLQVSDKVFLNLLQEQVSKLDAKSIIKDLVTRSSVFLRSRLNKDHQKQAKAVAADIELFFGPSKIFAPIFKGSLLYIAKQRHEAIQLQHEVKFTYFSLEHEPIFISILENMVLGLAVSLKKRARIRVNKSCVLIGVIDETGTLNEGEVFVKINKSSFEIDQAKNVIEQRFINQYEKKGMKTNAQFMYNHEDFQMSGPVMITKNPCSHPGDIRLLNAIDEDDERSSVFEDLINVIVFPSKGIRPEQHKMSGGDLDGDVYMCIWDETIINELLPENIQPPAVYKKFEADDKINKNDDIVECMAYYFQNDNLGHLSHLHLGLCDQIGINGPFTEDAKELSWYISIAVDFAKHGKSVAPEKYAYLEKKLKQWPDFMDKTDKDRKKVESNLILGQLYRAVDCKKYYKNLIKSDHELTILHQYKLSPAIIPFDNFDDSDSDDYSKRNFLRYIQHAYETIVMPANKKLRELMSEYNIAQESELYCTTLSYSLSDDNMDKFIGDPGNKDEDAVKALNQKLQAMIKQFKLIFQNAAQSQSSSYSDYAKAVYFSAYYNSKNHRIDHYVYSILWSHSTSREVALQQDTLKRFQEFWNANNVQYQSPDHVEMFERLLDLSYYKRTLKKGLESSKSRLQLMLEVKQLFSVPWIICHEYLLDFE</sequence>
<comment type="catalytic activity">
    <reaction evidence="1">
        <text>RNA(n) + a ribonucleoside 5'-triphosphate = RNA(n+1) + diphosphate</text>
        <dbReference type="Rhea" id="RHEA:21248"/>
        <dbReference type="Rhea" id="RHEA-COMP:14527"/>
        <dbReference type="Rhea" id="RHEA-COMP:17342"/>
        <dbReference type="ChEBI" id="CHEBI:33019"/>
        <dbReference type="ChEBI" id="CHEBI:61557"/>
        <dbReference type="ChEBI" id="CHEBI:140395"/>
        <dbReference type="EC" id="2.7.7.48"/>
    </reaction>
</comment>
<accession>A0A078A4B4</accession>
<dbReference type="Proteomes" id="UP000039865">
    <property type="component" value="Unassembled WGS sequence"/>
</dbReference>